<reference evidence="1 2" key="2">
    <citation type="submission" date="2015-03" db="EMBL/GenBank/DDBJ databases">
        <authorList>
            <person name="Chan K.-G."/>
        </authorList>
    </citation>
    <scope>NUCLEOTIDE SEQUENCE [LARGE SCALE GENOMIC DNA]</scope>
    <source>
        <strain evidence="1 2">RB-25</strain>
    </source>
</reference>
<dbReference type="AlphaFoldDB" id="W0L803"/>
<dbReference type="EMBL" id="CP007044">
    <property type="protein sequence ID" value="AHG18372.2"/>
    <property type="molecule type" value="Genomic_DNA"/>
</dbReference>
<evidence type="ECO:0008006" key="3">
    <source>
        <dbReference type="Google" id="ProtNLM"/>
    </source>
</evidence>
<accession>W0L803</accession>
<name>W0L803_9GAMM</name>
<organism evidence="1 2">
    <name type="scientific">Chania multitudinisentens RB-25</name>
    <dbReference type="NCBI Taxonomy" id="1441930"/>
    <lineage>
        <taxon>Bacteria</taxon>
        <taxon>Pseudomonadati</taxon>
        <taxon>Pseudomonadota</taxon>
        <taxon>Gammaproteobacteria</taxon>
        <taxon>Enterobacterales</taxon>
        <taxon>Yersiniaceae</taxon>
        <taxon>Chania</taxon>
    </lineage>
</organism>
<dbReference type="HOGENOM" id="CLU_064484_0_0_6"/>
<protein>
    <recommendedName>
        <fullName evidence="3">Fimbrial protein</fullName>
    </recommendedName>
</protein>
<evidence type="ECO:0000313" key="1">
    <source>
        <dbReference type="EMBL" id="AHG18372.2"/>
    </source>
</evidence>
<gene>
    <name evidence="1" type="ORF">Z042_00950</name>
</gene>
<keyword evidence="2" id="KW-1185">Reference proteome</keyword>
<evidence type="ECO:0000313" key="2">
    <source>
        <dbReference type="Proteomes" id="UP000019030"/>
    </source>
</evidence>
<reference evidence="1 2" key="1">
    <citation type="submission" date="2014-01" db="EMBL/GenBank/DDBJ databases">
        <title>Isolation of Serratia multitudinisentens RB-25 from Ex-Landfill site.</title>
        <authorList>
            <person name="Robson E.H.J."/>
        </authorList>
    </citation>
    <scope>NUCLEOTIDE SEQUENCE [LARGE SCALE GENOMIC DNA]</scope>
    <source>
        <strain evidence="1 2">RB-25</strain>
    </source>
</reference>
<proteinExistence type="predicted"/>
<dbReference type="Proteomes" id="UP000019030">
    <property type="component" value="Chromosome"/>
</dbReference>
<sequence length="352" mass="37179">MLLISAVQAETITIGRGSGIVWEGGAFSGSLSGPLGMTRLGNVSILSIGTSEVICDFIGAQGATVSGTRGLQLAPGVILVPRMSVNGLFTRYDGSSATFAGTVGYPQNTMLMDNGKNMHKFEQLSPWCFSPEGSFTAIMDNYYSATGSRQLNYSGGWVILTDGTQTTQDNILLPPVYVGSYVVGGTTGNLSKQILPTTISLRISSVECTVATTTAIDFGAVERDDMPGAEIASLSYPLVVACEQVSDKINTNINLQFRAITGLYNNDPAKLALRQGGGYITGEMSHGVTGNADCNGTTGISFDNRQLKIGDMNNSETAKVFNQQVKWRLCSGGERLPTGPVDASAEMLVTFN</sequence>
<dbReference type="KEGG" id="sfo:Z042_00950"/>